<dbReference type="Gene3D" id="3.40.250.10">
    <property type="entry name" value="Rhodanese-like domain"/>
    <property type="match status" value="1"/>
</dbReference>
<dbReference type="Pfam" id="PF00581">
    <property type="entry name" value="Rhodanese"/>
    <property type="match status" value="1"/>
</dbReference>
<keyword evidence="1" id="KW-0732">Signal</keyword>
<organism evidence="3 4">
    <name type="scientific">Candidatus Sulfobium mesophilum</name>
    <dbReference type="NCBI Taxonomy" id="2016548"/>
    <lineage>
        <taxon>Bacteria</taxon>
        <taxon>Pseudomonadati</taxon>
        <taxon>Nitrospirota</taxon>
        <taxon>Nitrospiria</taxon>
        <taxon>Nitrospirales</taxon>
        <taxon>Nitrospiraceae</taxon>
        <taxon>Candidatus Sulfobium</taxon>
    </lineage>
</organism>
<dbReference type="EMBL" id="OUUY01000109">
    <property type="protein sequence ID" value="SPQ01582.1"/>
    <property type="molecule type" value="Genomic_DNA"/>
</dbReference>
<evidence type="ECO:0000259" key="2">
    <source>
        <dbReference type="PROSITE" id="PS50206"/>
    </source>
</evidence>
<dbReference type="OrthoDB" id="5422839at2"/>
<accession>A0A2U3QJK4</accession>
<dbReference type="PROSITE" id="PS51257">
    <property type="entry name" value="PROKAR_LIPOPROTEIN"/>
    <property type="match status" value="1"/>
</dbReference>
<keyword evidence="4" id="KW-1185">Reference proteome</keyword>
<proteinExistence type="predicted"/>
<dbReference type="Proteomes" id="UP000245125">
    <property type="component" value="Unassembled WGS sequence"/>
</dbReference>
<evidence type="ECO:0000256" key="1">
    <source>
        <dbReference type="SAM" id="SignalP"/>
    </source>
</evidence>
<dbReference type="InterPro" id="IPR001763">
    <property type="entry name" value="Rhodanese-like_dom"/>
</dbReference>
<feature type="chain" id="PRO_5015750884" description="Rhodanese domain-containing protein" evidence="1">
    <location>
        <begin position="21"/>
        <end position="92"/>
    </location>
</feature>
<dbReference type="AlphaFoldDB" id="A0A2U3QJK4"/>
<feature type="domain" description="Rhodanese" evidence="2">
    <location>
        <begin position="41"/>
        <end position="92"/>
    </location>
</feature>
<sequence>MKRMLLFTVLGFFVVLISCTHVQSTKDAPRITKEELKAKMGSPDLVLLDVRAEGDWEGSHEKILGAVRMNPDAVDTWAETLPKGKKIVLYCA</sequence>
<dbReference type="PROSITE" id="PS50206">
    <property type="entry name" value="RHODANESE_3"/>
    <property type="match status" value="1"/>
</dbReference>
<dbReference type="InterPro" id="IPR036873">
    <property type="entry name" value="Rhodanese-like_dom_sf"/>
</dbReference>
<protein>
    <recommendedName>
        <fullName evidence="2">Rhodanese domain-containing protein</fullName>
    </recommendedName>
</protein>
<evidence type="ECO:0000313" key="4">
    <source>
        <dbReference type="Proteomes" id="UP000245125"/>
    </source>
</evidence>
<reference evidence="4" key="1">
    <citation type="submission" date="2018-03" db="EMBL/GenBank/DDBJ databases">
        <authorList>
            <person name="Zecchin S."/>
        </authorList>
    </citation>
    <scope>NUCLEOTIDE SEQUENCE [LARGE SCALE GENOMIC DNA]</scope>
</reference>
<feature type="signal peptide" evidence="1">
    <location>
        <begin position="1"/>
        <end position="20"/>
    </location>
</feature>
<dbReference type="SUPFAM" id="SSF52821">
    <property type="entry name" value="Rhodanese/Cell cycle control phosphatase"/>
    <property type="match status" value="1"/>
</dbReference>
<name>A0A2U3QJK4_9BACT</name>
<evidence type="ECO:0000313" key="3">
    <source>
        <dbReference type="EMBL" id="SPQ01582.1"/>
    </source>
</evidence>
<gene>
    <name evidence="3" type="ORF">NBG4_600006</name>
</gene>